<feature type="compositionally biased region" description="Basic and acidic residues" evidence="6">
    <location>
        <begin position="946"/>
        <end position="959"/>
    </location>
</feature>
<feature type="compositionally biased region" description="Low complexity" evidence="6">
    <location>
        <begin position="2358"/>
        <end position="2373"/>
    </location>
</feature>
<feature type="compositionally biased region" description="Polar residues" evidence="6">
    <location>
        <begin position="859"/>
        <end position="868"/>
    </location>
</feature>
<keyword evidence="12" id="KW-1185">Reference proteome</keyword>
<dbReference type="GO" id="GO:0007166">
    <property type="term" value="P:cell surface receptor signaling pathway"/>
    <property type="evidence" value="ECO:0007669"/>
    <property type="project" value="InterPro"/>
</dbReference>
<dbReference type="Gene3D" id="2.60.220.50">
    <property type="match status" value="1"/>
</dbReference>
<dbReference type="PANTHER" id="PTHR47767:SF1">
    <property type="entry name" value="ADHESION G PROTEIN-COUPLED RECEPTOR G7"/>
    <property type="match status" value="1"/>
</dbReference>
<organism evidence="11 12">
    <name type="scientific">Mytilus coruscus</name>
    <name type="common">Sea mussel</name>
    <dbReference type="NCBI Taxonomy" id="42192"/>
    <lineage>
        <taxon>Eukaryota</taxon>
        <taxon>Metazoa</taxon>
        <taxon>Spiralia</taxon>
        <taxon>Lophotrochozoa</taxon>
        <taxon>Mollusca</taxon>
        <taxon>Bivalvia</taxon>
        <taxon>Autobranchia</taxon>
        <taxon>Pteriomorphia</taxon>
        <taxon>Mytilida</taxon>
        <taxon>Mytiloidea</taxon>
        <taxon>Mytilidae</taxon>
        <taxon>Mytilinae</taxon>
        <taxon>Mytilus</taxon>
    </lineage>
</organism>
<keyword evidence="4 7" id="KW-0472">Membrane</keyword>
<dbReference type="InterPro" id="IPR007110">
    <property type="entry name" value="Ig-like_dom"/>
</dbReference>
<feature type="region of interest" description="Disordered" evidence="6">
    <location>
        <begin position="941"/>
        <end position="993"/>
    </location>
</feature>
<dbReference type="InterPro" id="IPR000203">
    <property type="entry name" value="GPS"/>
</dbReference>
<feature type="region of interest" description="Disordered" evidence="6">
    <location>
        <begin position="1072"/>
        <end position="1099"/>
    </location>
</feature>
<dbReference type="EMBL" id="CACVKT020009031">
    <property type="protein sequence ID" value="CAC5419430.1"/>
    <property type="molecule type" value="Genomic_DNA"/>
</dbReference>
<feature type="region of interest" description="Disordered" evidence="6">
    <location>
        <begin position="1008"/>
        <end position="1051"/>
    </location>
</feature>
<feature type="transmembrane region" description="Helical" evidence="7">
    <location>
        <begin position="2124"/>
        <end position="2141"/>
    </location>
</feature>
<feature type="transmembrane region" description="Helical" evidence="7">
    <location>
        <begin position="2279"/>
        <end position="2300"/>
    </location>
</feature>
<reference evidence="11 12" key="1">
    <citation type="submission" date="2020-06" db="EMBL/GenBank/DDBJ databases">
        <authorList>
            <person name="Li R."/>
            <person name="Bekaert M."/>
        </authorList>
    </citation>
    <scope>NUCLEOTIDE SEQUENCE [LARGE SCALE GENOMIC DNA]</scope>
    <source>
        <strain evidence="12">wild</strain>
    </source>
</reference>
<feature type="domain" description="Ig-like" evidence="10">
    <location>
        <begin position="1421"/>
        <end position="1514"/>
    </location>
</feature>
<evidence type="ECO:0000259" key="8">
    <source>
        <dbReference type="PROSITE" id="PS50221"/>
    </source>
</evidence>
<dbReference type="InterPro" id="IPR016186">
    <property type="entry name" value="C-type_lectin-like/link_sf"/>
</dbReference>
<feature type="domain" description="G-protein coupled receptors family 2 profile 2" evidence="9">
    <location>
        <begin position="2087"/>
        <end position="2330"/>
    </location>
</feature>
<evidence type="ECO:0000256" key="3">
    <source>
        <dbReference type="ARBA" id="ARBA00022989"/>
    </source>
</evidence>
<feature type="region of interest" description="Disordered" evidence="6">
    <location>
        <begin position="770"/>
        <end position="804"/>
    </location>
</feature>
<dbReference type="Gene3D" id="1.20.1070.10">
    <property type="entry name" value="Rhodopsin 7-helix transmembrane proteins"/>
    <property type="match status" value="1"/>
</dbReference>
<dbReference type="PROSITE" id="PS50221">
    <property type="entry name" value="GAIN_B"/>
    <property type="match status" value="1"/>
</dbReference>
<feature type="region of interest" description="Disordered" evidence="6">
    <location>
        <begin position="339"/>
        <end position="366"/>
    </location>
</feature>
<feature type="compositionally biased region" description="Basic and acidic residues" evidence="6">
    <location>
        <begin position="1079"/>
        <end position="1097"/>
    </location>
</feature>
<evidence type="ECO:0000256" key="1">
    <source>
        <dbReference type="ARBA" id="ARBA00004141"/>
    </source>
</evidence>
<feature type="region of interest" description="Disordered" evidence="6">
    <location>
        <begin position="175"/>
        <end position="222"/>
    </location>
</feature>
<dbReference type="InterPro" id="IPR017981">
    <property type="entry name" value="GPCR_2-like_7TM"/>
</dbReference>
<feature type="transmembrane region" description="Helical" evidence="7">
    <location>
        <begin position="2191"/>
        <end position="2213"/>
    </location>
</feature>
<dbReference type="InterPro" id="IPR053066">
    <property type="entry name" value="ADGR_G7"/>
</dbReference>
<dbReference type="InterPro" id="IPR057244">
    <property type="entry name" value="GAIN_B"/>
</dbReference>
<dbReference type="CDD" id="cd00037">
    <property type="entry name" value="CLECT"/>
    <property type="match status" value="1"/>
</dbReference>
<feature type="compositionally biased region" description="Basic and acidic residues" evidence="6">
    <location>
        <begin position="202"/>
        <end position="218"/>
    </location>
</feature>
<feature type="transmembrane region" description="Helical" evidence="7">
    <location>
        <begin position="2233"/>
        <end position="2258"/>
    </location>
</feature>
<dbReference type="PRINTS" id="PR00249">
    <property type="entry name" value="GPCRSECRETIN"/>
</dbReference>
<dbReference type="PANTHER" id="PTHR47767">
    <property type="entry name" value="ADHESION G PROTEIN-COUPLED RECEPTOR G7"/>
    <property type="match status" value="1"/>
</dbReference>
<feature type="domain" description="GAIN-B" evidence="8">
    <location>
        <begin position="1875"/>
        <end position="2076"/>
    </location>
</feature>
<name>A0A6J8EG47_MYTCO</name>
<proteinExistence type="predicted"/>
<feature type="compositionally biased region" description="Polar residues" evidence="6">
    <location>
        <begin position="1"/>
        <end position="15"/>
    </location>
</feature>
<evidence type="ECO:0000256" key="7">
    <source>
        <dbReference type="SAM" id="Phobius"/>
    </source>
</evidence>
<dbReference type="Pfam" id="PF00002">
    <property type="entry name" value="7tm_2"/>
    <property type="match status" value="1"/>
</dbReference>
<feature type="compositionally biased region" description="Basic and acidic residues" evidence="6">
    <location>
        <begin position="770"/>
        <end position="791"/>
    </location>
</feature>
<dbReference type="PROSITE" id="PS50835">
    <property type="entry name" value="IG_LIKE"/>
    <property type="match status" value="1"/>
</dbReference>
<dbReference type="SMART" id="SM00303">
    <property type="entry name" value="GPS"/>
    <property type="match status" value="1"/>
</dbReference>
<evidence type="ECO:0000256" key="4">
    <source>
        <dbReference type="ARBA" id="ARBA00023136"/>
    </source>
</evidence>
<evidence type="ECO:0000256" key="5">
    <source>
        <dbReference type="ARBA" id="ARBA00023157"/>
    </source>
</evidence>
<gene>
    <name evidence="11" type="ORF">MCOR_51772</name>
</gene>
<dbReference type="PROSITE" id="PS50261">
    <property type="entry name" value="G_PROTEIN_RECEP_F2_4"/>
    <property type="match status" value="1"/>
</dbReference>
<feature type="compositionally biased region" description="Basic and acidic residues" evidence="6">
    <location>
        <begin position="339"/>
        <end position="364"/>
    </location>
</feature>
<evidence type="ECO:0000259" key="9">
    <source>
        <dbReference type="PROSITE" id="PS50261"/>
    </source>
</evidence>
<protein>
    <recommendedName>
        <fullName evidence="13">C-type lectin domain-containing protein</fullName>
    </recommendedName>
</protein>
<sequence>MMNQAKNLMENTATTIAPPEEMDRNGIINMESLQKIGDLFNKPKPSEDDDSKLKSDKFQEKIMTTSDNLQFVSNLDSGIRPTMETIFNTIQKSDDTDIKNPLIGLSEANTGTEKKQTSISDVFEKILSEDKHKIDIENDNKNNLGLIHFGMPLAISKQDTSRRVNINQIQNQPLSVIPSSQLPDNEAQPSSNTNLKVTNKSIDGDKKDMQDSNLKTDDTSFNPVLNPQLTIVKPNIPSTPQDPNPNQIIGNEEIHDTSILIDTIEKYIGKDEKESDLASKTEQNHILVDETNNLPVDNGKQEEAKQSIANMGIKISSKENLDDDILQPPNENLGIIKEDQKQDRKVNTKPDEHLPSVKVDDYPNEKTLTPQSIQTNIIIDNAIAEIDEVLAQDDMHTVAVTSAPHPSMKDITTNSYNTDESIPNATEASITTETAVSKDSIVTERGEKAVSNQGLIIQTSEQKTTDDQGENKKGTNINQNLYDKIIDEKFGGKVGNILKILNKMSETKPTEVPDDNVFGGSVVQNMMTNDREAASIAYLTTPSKPKTINDAQLILPTAESKADENTNKQDFFSTESLTLTPISQEDSKSSQDVKTTLEGIAIIENKSNEDITTSDTSVSADDSDAPINEIILPMDDMISSEDDTTVISNIQDETLVKSSNTDFEDKTKVLTFGDSDNTVLNVNEKSTGLEDISIKPVVVESNLQSSRTSDLKSVLDEKIPEPETSGTISSDEDIVGINEQVDSGITTVTADETSLVDKAGLKTHKTDDKLEKEDQTVSDGKRLNIDDDHRVKSSQKQSDSLEGDIIVTNTDDITREKSDNIYTEQALPSDDNNEDDTFTQTPSRTSSDEFVVETDVVSPDNSSKTASEVTDEMETETINLPEASGDIEEQVMSEYSDSTSSKKIGEQVSEILDIDNNENKDIIEKTQDMIENIYDSVEAIPETNDGEMKKSPEADKTNEAIDNVSEDVTNSNDEERLSEEIASNGNGTSDEYLSDELDLSETNDISGEYLSNEHDLNETDDISDGYLSDERDLSETNDISGEYLSDEHDLNETEDISDRYLSDELDLNETNDISGEYLSDEHDFKETDDTSDEHMSDELDLSEINDIKIESFNSNHDMKDILQDSSDDDDISKIIDNQNDKFDEQFNDTDEILGDDLDEDVDENDNAAKEIVSDSDELSKEVDIQTDENISDEILGIENITDSYGSSDEILVSEAAAQDDAIHQREFRDLDPEEDVEEFVPPEDIVEHIPKRSETDTKIIEDTKNLIMRLGGCDKPKPSVCFTQPIKVDTTVSMCGIGWYGNVFVDKCFRYISEAMTFTFARDTCIQEGGQLARVDNSFLRRFILTSVALARYNSKIQNNIINVWIQSESNSNQCRQLNNLGVQNVNCLTLADVVCERPKQQIKPFNEGDNTDHDFEYVQPEVKQFKMKSADNKLECPLNNEHPELPVMWYKDGVPLKPKITKTSKSITFPSLSNIAATSTSDLYLTPDLSRSLHFRNTNDTMEILQGRYWCEVWTSNPFKRLESKPTLIRYSDVMSFVGFLNIHPLTVYERTLYNMMNEKSLSIINVVKDLQIIHDSILSDIQLIVPEVVIIKVNPDFVESGKPQRLKFYTHVTMSTTYTMATERSINLLMRRELRENLQNTSFMLSLPGKTPIHLVRSLKFYSTVFGDNVLSLFIFDLVACPMDQLKDKETSLVATFPSSATGLEVTSIETCEGEVAGRAKCDGDFETGAHWTDVRVFKTCNNGDDDSENTDSSSEEQDDATVMGHISRERRLKELAEVDIEDDNAETVMEETAEIIENAQEITAEYVDYIAEIVDKTAGVKIATQMTSENIVKTVDRLLDIDDDEVKKSTKANSIIKSLEKVAGKMNLDVYGQFRIVTPNVALEVWDLKHQSLPIIGLAAKEDQKKKEFDESHIITLYNRSQVYFDDINAAIELPPELVEEVMAEKEYRLYMMVYRHGRLFQTMTEAQENLEQNREAQFVDDSGTLNTFVISASIGGKKIENLKNHVKAIFKPLKDAKGKEKTCAHWDFTLNNNRGGWSAKGCVYNGTVNGRDVCLCNHLTNFAVLIDFYGQAEPIPEHHEISLSIISLIGLSLSILGLSLTIISYAFFRKLRRGRAQQTLFNLALSMLCSWVVFLTGIRQTHSFYGCIVVAVLLHYFILSSFMWMLMEAFLQYLTFVKVLGTYVTRYRLKTVLVAWGLPLIPVVAVLSIDYTLYSGGSRYCWMSLTAFYYSFAIPVGLIILCNLTVFVVTVISICRRPTGLRTNQSKSKMAMANLQAAITSFVLLGLTWFLGYLAISDARLPFQYAFTILNSLQGFFIFILFVLRKKRVRDQWLILCCCKVPEQEKALRSLSASGSIPSTGSGRSSYSGRSERSDSTRTTTSFVNDSYDSLFFPFKSSRPTLYYREKSNSITSE</sequence>
<evidence type="ECO:0000259" key="10">
    <source>
        <dbReference type="PROSITE" id="PS50835"/>
    </source>
</evidence>
<feature type="region of interest" description="Disordered" evidence="6">
    <location>
        <begin position="2356"/>
        <end position="2386"/>
    </location>
</feature>
<feature type="transmembrane region" description="Helical" evidence="7">
    <location>
        <begin position="2147"/>
        <end position="2170"/>
    </location>
</feature>
<feature type="transmembrane region" description="Helical" evidence="7">
    <location>
        <begin position="2306"/>
        <end position="2328"/>
    </location>
</feature>
<evidence type="ECO:0000313" key="12">
    <source>
        <dbReference type="Proteomes" id="UP000507470"/>
    </source>
</evidence>
<dbReference type="InterPro" id="IPR016187">
    <property type="entry name" value="CTDL_fold"/>
</dbReference>
<dbReference type="SUPFAM" id="SSF56436">
    <property type="entry name" value="C-type lectin-like"/>
    <property type="match status" value="1"/>
</dbReference>
<feature type="region of interest" description="Disordered" evidence="6">
    <location>
        <begin position="713"/>
        <end position="735"/>
    </location>
</feature>
<feature type="transmembrane region" description="Helical" evidence="7">
    <location>
        <begin position="2089"/>
        <end position="2112"/>
    </location>
</feature>
<feature type="compositionally biased region" description="Polar residues" evidence="6">
    <location>
        <begin position="175"/>
        <end position="201"/>
    </location>
</feature>
<feature type="region of interest" description="Disordered" evidence="6">
    <location>
        <begin position="824"/>
        <end position="874"/>
    </location>
</feature>
<accession>A0A6J8EG47</accession>
<dbReference type="GO" id="GO:0016020">
    <property type="term" value="C:membrane"/>
    <property type="evidence" value="ECO:0007669"/>
    <property type="project" value="UniProtKB-SubCell"/>
</dbReference>
<dbReference type="Gene3D" id="3.10.100.10">
    <property type="entry name" value="Mannose-Binding Protein A, subunit A"/>
    <property type="match status" value="1"/>
</dbReference>
<dbReference type="Proteomes" id="UP000507470">
    <property type="component" value="Unassembled WGS sequence"/>
</dbReference>
<evidence type="ECO:0000256" key="6">
    <source>
        <dbReference type="SAM" id="MobiDB-lite"/>
    </source>
</evidence>
<feature type="region of interest" description="Disordered" evidence="6">
    <location>
        <begin position="1"/>
        <end position="22"/>
    </location>
</feature>
<comment type="subcellular location">
    <subcellularLocation>
        <location evidence="1">Membrane</location>
        <topology evidence="1">Multi-pass membrane protein</topology>
    </subcellularLocation>
</comment>
<dbReference type="SUPFAM" id="SSF81321">
    <property type="entry name" value="Family A G protein-coupled receptor-like"/>
    <property type="match status" value="1"/>
</dbReference>
<evidence type="ECO:0000256" key="2">
    <source>
        <dbReference type="ARBA" id="ARBA00022692"/>
    </source>
</evidence>
<keyword evidence="3 7" id="KW-1133">Transmembrane helix</keyword>
<dbReference type="OrthoDB" id="10037534at2759"/>
<feature type="compositionally biased region" description="Polar residues" evidence="6">
    <location>
        <begin position="981"/>
        <end position="991"/>
    </location>
</feature>
<dbReference type="InterPro" id="IPR000832">
    <property type="entry name" value="GPCR_2_secretin-like"/>
</dbReference>
<dbReference type="GO" id="GO:0004930">
    <property type="term" value="F:G protein-coupled receptor activity"/>
    <property type="evidence" value="ECO:0007669"/>
    <property type="project" value="InterPro"/>
</dbReference>
<dbReference type="CDD" id="cd15040">
    <property type="entry name" value="7tmB2_Adhesion"/>
    <property type="match status" value="1"/>
</dbReference>
<evidence type="ECO:0000313" key="11">
    <source>
        <dbReference type="EMBL" id="CAC5419430.1"/>
    </source>
</evidence>
<keyword evidence="2 7" id="KW-0812">Transmembrane</keyword>
<dbReference type="InterPro" id="IPR046338">
    <property type="entry name" value="GAIN_dom_sf"/>
</dbReference>
<keyword evidence="5" id="KW-1015">Disulfide bond</keyword>
<evidence type="ECO:0008006" key="13">
    <source>
        <dbReference type="Google" id="ProtNLM"/>
    </source>
</evidence>
<dbReference type="Pfam" id="PF01825">
    <property type="entry name" value="GPS"/>
    <property type="match status" value="1"/>
</dbReference>